<dbReference type="Pfam" id="PF01743">
    <property type="entry name" value="PolyA_pol"/>
    <property type="match status" value="1"/>
</dbReference>
<dbReference type="Gene3D" id="1.10.3090.10">
    <property type="entry name" value="cca-adding enzyme, domain 2"/>
    <property type="match status" value="1"/>
</dbReference>
<dbReference type="Pfam" id="PF12627">
    <property type="entry name" value="PolyA_pol_RNAbd"/>
    <property type="match status" value="1"/>
</dbReference>
<keyword evidence="2 13" id="KW-0808">Transferase</keyword>
<evidence type="ECO:0000256" key="6">
    <source>
        <dbReference type="ARBA" id="ARBA00022741"/>
    </source>
</evidence>
<keyword evidence="6" id="KW-0547">Nucleotide-binding</keyword>
<sequence>MKTYLVGGAVRDKILGRECKDMDWVIVGETVENMDKKGYQRVGEHFPVYLLPNGDELAMARTERSTGDGYNDFVVDFNPTVTIQEDLYRRDFTINAIAYDDETGSYIDPYGGICDIVSKKIRMVNPNAFRDDPLRVFRAIRFACRYGFEIEIDTHNAIVSMVKDGKLKNLPRERMFLELTKIHEDGKMNEFYGFIRDNDIMEEFGFSEFTLGCDYDVSLQYFLCTLQATRKDFEDLDKIYKIPNEFKVFADVWYFDGPEPAILTKCRAEQEPNTPMLDIALDLGMVDVEQVKAYRSVTAKDFPELTGKELGDMIRQEREKQVLGLYLQRLTYHKEANRCGWKSWDQSV</sequence>
<evidence type="ECO:0000256" key="8">
    <source>
        <dbReference type="ARBA" id="ARBA00022840"/>
    </source>
</evidence>
<organism evidence="13 14">
    <name type="scientific">Aeromonas phage 65</name>
    <dbReference type="NCBI Taxonomy" id="2919549"/>
    <lineage>
        <taxon>Viruses</taxon>
        <taxon>Duplodnaviria</taxon>
        <taxon>Heunggongvirae</taxon>
        <taxon>Uroviricota</taxon>
        <taxon>Caudoviricetes</taxon>
        <taxon>Pantevenvirales</taxon>
        <taxon>Straboviridae</taxon>
        <taxon>Emmerichvirinae</taxon>
        <taxon>Ishigurovirus</taxon>
        <taxon>Ishigurovirus osborne</taxon>
    </lineage>
</organism>
<feature type="domain" description="tRNA nucleotidyltransferase/poly(A) polymerase RNA and SrmB- binding" evidence="12">
    <location>
        <begin position="147"/>
        <end position="184"/>
    </location>
</feature>
<dbReference type="InterPro" id="IPR043519">
    <property type="entry name" value="NT_sf"/>
</dbReference>
<accession>E5DSM6</accession>
<evidence type="ECO:0000313" key="13">
    <source>
        <dbReference type="EMBL" id="ADQ53399.1"/>
    </source>
</evidence>
<evidence type="ECO:0000259" key="12">
    <source>
        <dbReference type="Pfam" id="PF12627"/>
    </source>
</evidence>
<dbReference type="EMBL" id="GU459069">
    <property type="protein sequence ID" value="ADQ53399.1"/>
    <property type="molecule type" value="Genomic_DNA"/>
</dbReference>
<dbReference type="InterPro" id="IPR050124">
    <property type="entry name" value="tRNA_CCA-adding_enzyme"/>
</dbReference>
<dbReference type="KEGG" id="vg:10323669"/>
<keyword evidence="4" id="KW-0548">Nucleotidyltransferase</keyword>
<evidence type="ECO:0000256" key="1">
    <source>
        <dbReference type="ARBA" id="ARBA00001946"/>
    </source>
</evidence>
<evidence type="ECO:0000256" key="7">
    <source>
        <dbReference type="ARBA" id="ARBA00022800"/>
    </source>
</evidence>
<dbReference type="CDD" id="cd05398">
    <property type="entry name" value="NT_ClassII-CCAase"/>
    <property type="match status" value="1"/>
</dbReference>
<dbReference type="PANTHER" id="PTHR47545:SF1">
    <property type="entry name" value="MULTIFUNCTIONAL CCA PROTEIN"/>
    <property type="match status" value="1"/>
</dbReference>
<dbReference type="Proteomes" id="UP000008727">
    <property type="component" value="Segment"/>
</dbReference>
<keyword evidence="3" id="KW-0819">tRNA processing</keyword>
<evidence type="ECO:0000256" key="3">
    <source>
        <dbReference type="ARBA" id="ARBA00022694"/>
    </source>
</evidence>
<keyword evidence="9" id="KW-0460">Magnesium</keyword>
<dbReference type="GO" id="GO:0046872">
    <property type="term" value="F:metal ion binding"/>
    <property type="evidence" value="ECO:0007669"/>
    <property type="project" value="UniProtKB-KW"/>
</dbReference>
<evidence type="ECO:0000256" key="2">
    <source>
        <dbReference type="ARBA" id="ARBA00022679"/>
    </source>
</evidence>
<feature type="domain" description="Poly A polymerase head" evidence="11">
    <location>
        <begin position="3"/>
        <end position="122"/>
    </location>
</feature>
<dbReference type="PANTHER" id="PTHR47545">
    <property type="entry name" value="MULTIFUNCTIONAL CCA PROTEIN"/>
    <property type="match status" value="1"/>
</dbReference>
<dbReference type="GO" id="GO:0042245">
    <property type="term" value="P:RNA repair"/>
    <property type="evidence" value="ECO:0007669"/>
    <property type="project" value="UniProtKB-KW"/>
</dbReference>
<comment type="cofactor">
    <cofactor evidence="1">
        <name>Mg(2+)</name>
        <dbReference type="ChEBI" id="CHEBI:18420"/>
    </cofactor>
</comment>
<dbReference type="InterPro" id="IPR032828">
    <property type="entry name" value="PolyA_RNA-bd"/>
</dbReference>
<dbReference type="InterPro" id="IPR002646">
    <property type="entry name" value="PolA_pol_head_dom"/>
</dbReference>
<evidence type="ECO:0000313" key="14">
    <source>
        <dbReference type="Proteomes" id="UP000008727"/>
    </source>
</evidence>
<keyword evidence="14" id="KW-1185">Reference proteome</keyword>
<evidence type="ECO:0000259" key="11">
    <source>
        <dbReference type="Pfam" id="PF01743"/>
    </source>
</evidence>
<name>E5DSM6_9CAUD</name>
<evidence type="ECO:0000256" key="10">
    <source>
        <dbReference type="ARBA" id="ARBA00022884"/>
    </source>
</evidence>
<dbReference type="GO" id="GO:0008033">
    <property type="term" value="P:tRNA processing"/>
    <property type="evidence" value="ECO:0007669"/>
    <property type="project" value="UniProtKB-KW"/>
</dbReference>
<dbReference type="GO" id="GO:0005524">
    <property type="term" value="F:ATP binding"/>
    <property type="evidence" value="ECO:0007669"/>
    <property type="project" value="UniProtKB-KW"/>
</dbReference>
<keyword evidence="10" id="KW-0694">RNA-binding</keyword>
<evidence type="ECO:0000256" key="9">
    <source>
        <dbReference type="ARBA" id="ARBA00022842"/>
    </source>
</evidence>
<dbReference type="RefSeq" id="YP_004301229.1">
    <property type="nucleotide sequence ID" value="NC_015251.1"/>
</dbReference>
<evidence type="ECO:0000256" key="4">
    <source>
        <dbReference type="ARBA" id="ARBA00022695"/>
    </source>
</evidence>
<gene>
    <name evidence="13" type="ORF">65p392</name>
</gene>
<dbReference type="SUPFAM" id="SSF81891">
    <property type="entry name" value="Poly A polymerase C-terminal region-like"/>
    <property type="match status" value="1"/>
</dbReference>
<dbReference type="SUPFAM" id="SSF81301">
    <property type="entry name" value="Nucleotidyltransferase"/>
    <property type="match status" value="1"/>
</dbReference>
<keyword evidence="7" id="KW-0692">RNA repair</keyword>
<reference evidence="13 14" key="1">
    <citation type="journal article" date="2010" name="Virol. J.">
        <title>Genomes of the T4-related bacteriophages as windows on microbial genome evolution.</title>
        <authorList>
            <person name="Petrov V.M."/>
            <person name="Ratnayaka S."/>
            <person name="Nolan J.M."/>
            <person name="Miller E.S."/>
            <person name="Karam J.D."/>
        </authorList>
    </citation>
    <scope>NUCLEOTIDE SEQUENCE [LARGE SCALE GENOMIC DNA]</scope>
</reference>
<keyword evidence="8" id="KW-0067">ATP-binding</keyword>
<evidence type="ECO:0000256" key="5">
    <source>
        <dbReference type="ARBA" id="ARBA00022723"/>
    </source>
</evidence>
<dbReference type="GO" id="GO:0016779">
    <property type="term" value="F:nucleotidyltransferase activity"/>
    <property type="evidence" value="ECO:0007669"/>
    <property type="project" value="UniProtKB-KW"/>
</dbReference>
<dbReference type="Gene3D" id="3.30.460.10">
    <property type="entry name" value="Beta Polymerase, domain 2"/>
    <property type="match status" value="1"/>
</dbReference>
<protein>
    <submittedName>
        <fullName evidence="13">Putative tRNA nucleotidyltransferase</fullName>
    </submittedName>
</protein>
<dbReference type="GO" id="GO:0003723">
    <property type="term" value="F:RNA binding"/>
    <property type="evidence" value="ECO:0007669"/>
    <property type="project" value="UniProtKB-KW"/>
</dbReference>
<keyword evidence="5" id="KW-0479">Metal-binding</keyword>
<proteinExistence type="predicted"/>